<keyword evidence="6 8" id="KW-0472">Membrane</keyword>
<dbReference type="Proteomes" id="UP000280307">
    <property type="component" value="Unassembled WGS sequence"/>
</dbReference>
<evidence type="ECO:0000256" key="6">
    <source>
        <dbReference type="ARBA" id="ARBA00023136"/>
    </source>
</evidence>
<sequence length="628" mass="68361">MRNMRWLRNELLALTFCLVLVLVASWGMLRGERMVGFTAEQLPAGVGLYGAEPFRERAGHFRWTAGQAQLALPNPGGRSVVTLQLSGGTGEERLLQVRGAVNADLLLGAALRHYHLLAYAQPTEQLRISLAATPFQPPNDPRELGVVLGAVRLHGGGQAPAALQAGITLLTLALYGVLRTSMRPWFASGGAALLTITLLLGYTMRWPSLPFASVATLGGLVVAFTLLGYRVALVAWQRWREVGEAFPAKLHPILWVLLAIVYGGQGLWNQFVVHSGLALDLGIYLEAGRAILAGANPYATFGMEELIIGVSYVYPPASLPVFSALALLETSVAIRFWLVGNIVMYLIALLSLYAALPRQLPQGALWGLLGLGLAFAPFLENVAIGQINSLILLGMALFILGQRIRTYAWVGDLALALVILIKLTPGMLLLWPLVRGDWRRLVRVGLLLLLLCLPSLVLYGLTPWQQFATIAPQLLAGTPRNPYNQALVAQLVVLTAHGSTWETMALVVGRAFTLLLMASWLLVAWRRRTSTEDGVALAYGVTVVTLASSLIWYHHLMFLVIPLAWLGFAAPSRWMRWAALLAVGLMQITRLIEFGVGLPPWSAVVGYLLLLGALGFWQIQKPFPEGVP</sequence>
<protein>
    <submittedName>
        <fullName evidence="9">DUF2029 domain-containing protein</fullName>
    </submittedName>
</protein>
<evidence type="ECO:0000313" key="10">
    <source>
        <dbReference type="Proteomes" id="UP000280307"/>
    </source>
</evidence>
<gene>
    <name evidence="9" type="ORF">EI684_16025</name>
</gene>
<feature type="transmembrane region" description="Helical" evidence="8">
    <location>
        <begin position="441"/>
        <end position="461"/>
    </location>
</feature>
<evidence type="ECO:0000256" key="5">
    <source>
        <dbReference type="ARBA" id="ARBA00022989"/>
    </source>
</evidence>
<evidence type="ECO:0000256" key="7">
    <source>
        <dbReference type="ARBA" id="ARBA00024033"/>
    </source>
</evidence>
<name>A0A426TV78_9CHLR</name>
<feature type="transmembrane region" description="Helical" evidence="8">
    <location>
        <begin position="504"/>
        <end position="523"/>
    </location>
</feature>
<keyword evidence="5 8" id="KW-1133">Transmembrane helix</keyword>
<reference evidence="9 10" key="1">
    <citation type="submission" date="2018-12" db="EMBL/GenBank/DDBJ databases">
        <title>Genome Sequence of Candidatus Viridilinea halotolerans isolated from saline sulfide-rich spring.</title>
        <authorList>
            <person name="Grouzdev D.S."/>
            <person name="Burganskaya E.I."/>
            <person name="Krutkina M.S."/>
            <person name="Sukhacheva M.V."/>
            <person name="Gorlenko V.M."/>
        </authorList>
    </citation>
    <scope>NUCLEOTIDE SEQUENCE [LARGE SCALE GENOMIC DNA]</scope>
    <source>
        <strain evidence="9">Chok-6</strain>
    </source>
</reference>
<keyword evidence="3" id="KW-0808">Transferase</keyword>
<dbReference type="Pfam" id="PF09594">
    <property type="entry name" value="GT87"/>
    <property type="match status" value="1"/>
</dbReference>
<feature type="transmembrane region" description="Helical" evidence="8">
    <location>
        <begin position="306"/>
        <end position="328"/>
    </location>
</feature>
<dbReference type="GO" id="GO:0016758">
    <property type="term" value="F:hexosyltransferase activity"/>
    <property type="evidence" value="ECO:0007669"/>
    <property type="project" value="InterPro"/>
</dbReference>
<dbReference type="EMBL" id="RSAS01000647">
    <property type="protein sequence ID" value="RRR69319.1"/>
    <property type="molecule type" value="Genomic_DNA"/>
</dbReference>
<comment type="similarity">
    <text evidence="7">Belongs to the glycosyltransferase 87 family.</text>
</comment>
<accession>A0A426TV78</accession>
<evidence type="ECO:0000313" key="9">
    <source>
        <dbReference type="EMBL" id="RRR69319.1"/>
    </source>
</evidence>
<evidence type="ECO:0000256" key="8">
    <source>
        <dbReference type="SAM" id="Phobius"/>
    </source>
</evidence>
<keyword evidence="4 8" id="KW-0812">Transmembrane</keyword>
<feature type="transmembrane region" description="Helical" evidence="8">
    <location>
        <begin position="601"/>
        <end position="619"/>
    </location>
</feature>
<comment type="caution">
    <text evidence="9">The sequence shown here is derived from an EMBL/GenBank/DDBJ whole genome shotgun (WGS) entry which is preliminary data.</text>
</comment>
<feature type="transmembrane region" description="Helical" evidence="8">
    <location>
        <begin position="185"/>
        <end position="203"/>
    </location>
</feature>
<evidence type="ECO:0000256" key="3">
    <source>
        <dbReference type="ARBA" id="ARBA00022679"/>
    </source>
</evidence>
<dbReference type="AlphaFoldDB" id="A0A426TV78"/>
<dbReference type="GO" id="GO:0005886">
    <property type="term" value="C:plasma membrane"/>
    <property type="evidence" value="ECO:0007669"/>
    <property type="project" value="UniProtKB-SubCell"/>
</dbReference>
<proteinExistence type="inferred from homology"/>
<feature type="transmembrane region" description="Helical" evidence="8">
    <location>
        <begin position="209"/>
        <end position="229"/>
    </location>
</feature>
<feature type="transmembrane region" description="Helical" evidence="8">
    <location>
        <begin position="574"/>
        <end position="592"/>
    </location>
</feature>
<feature type="transmembrane region" description="Helical" evidence="8">
    <location>
        <begin position="334"/>
        <end position="356"/>
    </location>
</feature>
<evidence type="ECO:0000256" key="1">
    <source>
        <dbReference type="ARBA" id="ARBA00004651"/>
    </source>
</evidence>
<dbReference type="InterPro" id="IPR018584">
    <property type="entry name" value="GT87"/>
</dbReference>
<keyword evidence="2" id="KW-1003">Cell membrane</keyword>
<comment type="subcellular location">
    <subcellularLocation>
        <location evidence="1">Cell membrane</location>
        <topology evidence="1">Multi-pass membrane protein</topology>
    </subcellularLocation>
</comment>
<feature type="transmembrane region" description="Helical" evidence="8">
    <location>
        <begin position="368"/>
        <end position="401"/>
    </location>
</feature>
<feature type="transmembrane region" description="Helical" evidence="8">
    <location>
        <begin position="161"/>
        <end position="178"/>
    </location>
</feature>
<feature type="transmembrane region" description="Helical" evidence="8">
    <location>
        <begin position="250"/>
        <end position="269"/>
    </location>
</feature>
<feature type="transmembrane region" description="Helical" evidence="8">
    <location>
        <begin position="413"/>
        <end position="434"/>
    </location>
</feature>
<evidence type="ECO:0000256" key="4">
    <source>
        <dbReference type="ARBA" id="ARBA00022692"/>
    </source>
</evidence>
<organism evidence="9 10">
    <name type="scientific">Candidatus Viridilinea halotolerans</name>
    <dbReference type="NCBI Taxonomy" id="2491704"/>
    <lineage>
        <taxon>Bacteria</taxon>
        <taxon>Bacillati</taxon>
        <taxon>Chloroflexota</taxon>
        <taxon>Chloroflexia</taxon>
        <taxon>Chloroflexales</taxon>
        <taxon>Chloroflexineae</taxon>
        <taxon>Oscillochloridaceae</taxon>
        <taxon>Candidatus Viridilinea</taxon>
    </lineage>
</organism>
<feature type="transmembrane region" description="Helical" evidence="8">
    <location>
        <begin position="535"/>
        <end position="554"/>
    </location>
</feature>
<evidence type="ECO:0000256" key="2">
    <source>
        <dbReference type="ARBA" id="ARBA00022475"/>
    </source>
</evidence>